<feature type="compositionally biased region" description="Basic residues" evidence="3">
    <location>
        <begin position="906"/>
        <end position="917"/>
    </location>
</feature>
<evidence type="ECO:0000256" key="1">
    <source>
        <dbReference type="ARBA" id="ARBA00004370"/>
    </source>
</evidence>
<evidence type="ECO:0000259" key="4">
    <source>
        <dbReference type="Pfam" id="PF07064"/>
    </source>
</evidence>
<dbReference type="HOGENOM" id="CLU_325467_0_0_1"/>
<dbReference type="OrthoDB" id="67540at2759"/>
<name>C5DI34_LACTC</name>
<dbReference type="InterPro" id="IPR040096">
    <property type="entry name" value="Ric1"/>
</dbReference>
<evidence type="ECO:0000313" key="5">
    <source>
        <dbReference type="EMBL" id="CAR23445.1"/>
    </source>
</evidence>
<feature type="compositionally biased region" description="Polar residues" evidence="3">
    <location>
        <begin position="919"/>
        <end position="932"/>
    </location>
</feature>
<dbReference type="STRING" id="559295.C5DI34"/>
<evidence type="ECO:0000256" key="2">
    <source>
        <dbReference type="ARBA" id="ARBA00023136"/>
    </source>
</evidence>
<dbReference type="AlphaFoldDB" id="C5DI34"/>
<dbReference type="InterPro" id="IPR009771">
    <property type="entry name" value="RIC1_C"/>
</dbReference>
<dbReference type="eggNOG" id="KOG2006">
    <property type="taxonomic scope" value="Eukaryota"/>
</dbReference>
<dbReference type="Pfam" id="PF07064">
    <property type="entry name" value="RIC1"/>
    <property type="match status" value="1"/>
</dbReference>
<accession>C5DI34</accession>
<dbReference type="RefSeq" id="XP_002553882.1">
    <property type="nucleotide sequence ID" value="XM_002553836.1"/>
</dbReference>
<dbReference type="GO" id="GO:0034066">
    <property type="term" value="C:Ric1-Rgp1 guanyl-nucleotide exchange factor complex"/>
    <property type="evidence" value="ECO:0007669"/>
    <property type="project" value="InterPro"/>
</dbReference>
<protein>
    <submittedName>
        <fullName evidence="5">KLTH0E09372p</fullName>
    </submittedName>
</protein>
<dbReference type="OMA" id="WDMCFQL"/>
<dbReference type="Proteomes" id="UP000002036">
    <property type="component" value="Chromosome E"/>
</dbReference>
<reference evidence="5 6" key="1">
    <citation type="journal article" date="2009" name="Genome Res.">
        <title>Comparative genomics of protoploid Saccharomycetaceae.</title>
        <authorList>
            <consortium name="The Genolevures Consortium"/>
            <person name="Souciet J.-L."/>
            <person name="Dujon B."/>
            <person name="Gaillardin C."/>
            <person name="Johnston M."/>
            <person name="Baret P.V."/>
            <person name="Cliften P."/>
            <person name="Sherman D.J."/>
            <person name="Weissenbach J."/>
            <person name="Westhof E."/>
            <person name="Wincker P."/>
            <person name="Jubin C."/>
            <person name="Poulain J."/>
            <person name="Barbe V."/>
            <person name="Segurens B."/>
            <person name="Artiguenave F."/>
            <person name="Anthouard V."/>
            <person name="Vacherie B."/>
            <person name="Val M.-E."/>
            <person name="Fulton R.S."/>
            <person name="Minx P."/>
            <person name="Wilson R."/>
            <person name="Durrens P."/>
            <person name="Jean G."/>
            <person name="Marck C."/>
            <person name="Martin T."/>
            <person name="Nikolski M."/>
            <person name="Rolland T."/>
            <person name="Seret M.-L."/>
            <person name="Casaregola S."/>
            <person name="Despons L."/>
            <person name="Fairhead C."/>
            <person name="Fischer G."/>
            <person name="Lafontaine I."/>
            <person name="Leh V."/>
            <person name="Lemaire M."/>
            <person name="de Montigny J."/>
            <person name="Neuveglise C."/>
            <person name="Thierry A."/>
            <person name="Blanc-Lenfle I."/>
            <person name="Bleykasten C."/>
            <person name="Diffels J."/>
            <person name="Fritsch E."/>
            <person name="Frangeul L."/>
            <person name="Goeffon A."/>
            <person name="Jauniaux N."/>
            <person name="Kachouri-Lafond R."/>
            <person name="Payen C."/>
            <person name="Potier S."/>
            <person name="Pribylova L."/>
            <person name="Ozanne C."/>
            <person name="Richard G.-F."/>
            <person name="Sacerdot C."/>
            <person name="Straub M.-L."/>
            <person name="Talla E."/>
        </authorList>
    </citation>
    <scope>NUCLEOTIDE SEQUENCE [LARGE SCALE GENOMIC DNA]</scope>
    <source>
        <strain evidence="6">ATCC 56472 / CBS 6340 / NRRL Y-8284</strain>
    </source>
</reference>
<dbReference type="GO" id="GO:0000139">
    <property type="term" value="C:Golgi membrane"/>
    <property type="evidence" value="ECO:0007669"/>
    <property type="project" value="TreeGrafter"/>
</dbReference>
<comment type="subcellular location">
    <subcellularLocation>
        <location evidence="1">Membrane</location>
    </subcellularLocation>
</comment>
<dbReference type="PANTHER" id="PTHR22746:SF10">
    <property type="entry name" value="GUANINE NUCLEOTIDE EXCHANGE FACTOR SUBUNIT RIC1"/>
    <property type="match status" value="1"/>
</dbReference>
<feature type="region of interest" description="Disordered" evidence="3">
    <location>
        <begin position="898"/>
        <end position="932"/>
    </location>
</feature>
<dbReference type="GO" id="GO:0042147">
    <property type="term" value="P:retrograde transport, endosome to Golgi"/>
    <property type="evidence" value="ECO:0007669"/>
    <property type="project" value="TreeGrafter"/>
</dbReference>
<dbReference type="PANTHER" id="PTHR22746">
    <property type="entry name" value="RAB6A-GEF COMPLEX PARTNER PROTEIN 1"/>
    <property type="match status" value="1"/>
</dbReference>
<dbReference type="EMBL" id="CU928169">
    <property type="protein sequence ID" value="CAR23445.1"/>
    <property type="molecule type" value="Genomic_DNA"/>
</dbReference>
<evidence type="ECO:0000313" key="6">
    <source>
        <dbReference type="Proteomes" id="UP000002036"/>
    </source>
</evidence>
<feature type="domain" description="RIC1 C-terminal alpha solenoid region" evidence="4">
    <location>
        <begin position="777"/>
        <end position="986"/>
    </location>
</feature>
<sequence>MLIGPLKPPQFSRVPFAKPSENPGPANNEKTLQTVLLPHSNCMVVLTTRQVLIYNYKPMALVATNLRSNESIEEYGENKSAFADAANSDLFSGIVPEAGPNYAGLHQRKATFYVVSERNFVFVFQVLLGSSPATILKETGIPIVDIQSMDPYFGQELVDNSDESDALTVFDKFDVHKVIQNGYAVEKQQGFLHFLTGSSDNVDEIPIKRIELRLRIILKFEHSILDFAGFREVNTEDNGDHKEYMLVLFPHGLQILELQNFKLKDTSLIKVTGGLKILQFRDSLCVVSQSSEQITINRLNVREKIVYSDKLDFSAESSLINTFERGSALVLAFKKEIVSYNFKDDKIIKRFKALSEINCFEHITEEANIILTKNGMSFLTEFYNCIFSTLDNDNNDNELDDFANFTSLTSLGGTLVCTSHDGRVAKWDLWVEASSPFCDMRHSKPFILLNDFNDIMLFSPTPESSGNVPFQIIKLPTQTINNYVPLLRANGPVTMLAAYVSNKNILLIHNLISNEWHSFPDMIVLEMSWLGSEYLLCYVLDEERNELLKCYHMPSQLGPIPDLSAQILWEYPIPSSSILKSFHANTLSKYKLLKVTSKNADDSDIESMFKIAEIILQNSAGEIRVIDVISKVHADGSSKVKLFHQLPVQKLTESFEEAFDWVLAFNEGFLSYSLGSIVKWEKKGDSEEWSFETLLENVERILDVVDAKAYFVQEESVVIFSLEDLWNNADPIARVAVNENDYPVAISYNAAIIHSVQFVFTRNLCKIVPHQTMYLDQVINHLLQKGAPSQDIDTRYHALNHYKFSLEKILSSKVLTNEPLQSIVELIDYYDQGPKFSGRLEIISNCLRKIEVEHWDYLFKEIKLTPRDLLVQCVEQDEAKVLGVLLMVFLNYDGGKRGGQPEVKPKSKPKRNKKNKNRGANTTHSNSGNASTVSTILNDEELMVQVLKILVNAAASSTEPDQAREFWDLSFQLVRFIHALDNQNHSSLVQDALKLIT</sequence>
<proteinExistence type="predicted"/>
<organism evidence="5 6">
    <name type="scientific">Lachancea thermotolerans (strain ATCC 56472 / CBS 6340 / NRRL Y-8284)</name>
    <name type="common">Yeast</name>
    <name type="synonym">Kluyveromyces thermotolerans</name>
    <dbReference type="NCBI Taxonomy" id="559295"/>
    <lineage>
        <taxon>Eukaryota</taxon>
        <taxon>Fungi</taxon>
        <taxon>Dikarya</taxon>
        <taxon>Ascomycota</taxon>
        <taxon>Saccharomycotina</taxon>
        <taxon>Saccharomycetes</taxon>
        <taxon>Saccharomycetales</taxon>
        <taxon>Saccharomycetaceae</taxon>
        <taxon>Lachancea</taxon>
    </lineage>
</organism>
<dbReference type="InParanoid" id="C5DI34"/>
<keyword evidence="6" id="KW-1185">Reference proteome</keyword>
<gene>
    <name evidence="5" type="ordered locus">KLTH0E09372g</name>
</gene>
<dbReference type="FunCoup" id="C5DI34">
    <property type="interactions" value="170"/>
</dbReference>
<dbReference type="GeneID" id="8292046"/>
<keyword evidence="2" id="KW-0472">Membrane</keyword>
<feature type="region of interest" description="Disordered" evidence="3">
    <location>
        <begin position="1"/>
        <end position="28"/>
    </location>
</feature>
<evidence type="ECO:0000256" key="3">
    <source>
        <dbReference type="SAM" id="MobiDB-lite"/>
    </source>
</evidence>
<dbReference type="GO" id="GO:0005829">
    <property type="term" value="C:cytosol"/>
    <property type="evidence" value="ECO:0007669"/>
    <property type="project" value="TreeGrafter"/>
</dbReference>
<dbReference type="GO" id="GO:0006886">
    <property type="term" value="P:intracellular protein transport"/>
    <property type="evidence" value="ECO:0007669"/>
    <property type="project" value="InterPro"/>
</dbReference>
<dbReference type="KEGG" id="lth:KLTH0E09372g"/>